<dbReference type="Pfam" id="PF01751">
    <property type="entry name" value="Toprim"/>
    <property type="match status" value="1"/>
</dbReference>
<evidence type="ECO:0000256" key="4">
    <source>
        <dbReference type="ARBA" id="ARBA00012895"/>
    </source>
</evidence>
<dbReference type="Gene3D" id="3.40.50.670">
    <property type="match status" value="1"/>
</dbReference>
<evidence type="ECO:0000256" key="9">
    <source>
        <dbReference type="ARBA" id="ARBA00023235"/>
    </source>
</evidence>
<dbReference type="InterPro" id="IPR020568">
    <property type="entry name" value="Ribosomal_Su5_D2-typ_SF"/>
</dbReference>
<protein>
    <recommendedName>
        <fullName evidence="4">DNA topoisomerase (ATP-hydrolyzing)</fullName>
        <ecNumber evidence="4">5.6.2.2</ecNumber>
    </recommendedName>
</protein>
<dbReference type="Gene3D" id="3.30.230.10">
    <property type="match status" value="1"/>
</dbReference>
<sequence length="633" mass="75415">MINKNTYKAKNIKYINDINHIRLRPSMYIGDTHSKGLHHLFHEIINNSIDEFTSGFCNKIYVKLYKNNSIKIKDNGRGIPVKYNKKYKINTLQLLLTKLGSGGKFNNKIYKMSSGLHGVGLSCVNALSKKFIIKIINNKNIYKQIYKYGKPITKIIKTLNVLKKSNGTIIHFLPDKKIFKNYKFKKKNIIKYLKEIAFLNKIYIYFIYKNNKKKIYFNNGIKDYFYYNYNKTKFINKTLYIIKKKKDIFLEIIFNYKNSLKHNIISFVNNIRTYEGGTHILGFIKGLNKILNFFFYKKQNSNKYKNIKITNKYYKLGLVAIINLRINNPKFESQIKNKLTNKKIINIIKNIIYKKLNLYFNVKNNLFVNRLFNKILIYYKYYQNIKKDKELLNKKKEFLNNNLPLKLSDCLFNKKYKSEIYLVEGDSAGGTAKQGRNRKFQAILPLKGKIINSEKSIPSKVLENKEIKNIFLSLGIYYNKKNINIKNIRYKKIIIMTDADVDGQHIITLLLTFFIKYLKDIIINKLLYIVYPPLYLIKYKNKNIYLWNKIQKKKIINKYSKKKIYIQRYKGLGEMNANQLWNTTLNPKNRILKRIIIKNFKKTKKLFNTLMGNNIKLRKLFINKYYKKANIYL</sequence>
<accession>A0AAU7QSB3</accession>
<dbReference type="InterPro" id="IPR014721">
    <property type="entry name" value="Ribsml_uS5_D2-typ_fold_subgr"/>
</dbReference>
<reference evidence="11" key="1">
    <citation type="submission" date="2024-06" db="EMBL/GenBank/DDBJ databases">
        <title>Diversity, functionality, and evolutionary history of bacterial symbionts in false click beetles (Coleoptera, Throscidae).</title>
        <authorList>
            <person name="Wierz J.C."/>
            <person name="Malm H."/>
            <person name="Kaltenpoth M."/>
            <person name="Engl T."/>
        </authorList>
    </citation>
    <scope>NUCLEOTIDE SEQUENCE</scope>
    <source>
        <strain evidence="11">AspAUS03</strain>
    </source>
</reference>
<comment type="cofactor">
    <cofactor evidence="2">
        <name>Mg(2+)</name>
        <dbReference type="ChEBI" id="CHEBI:18420"/>
    </cofactor>
</comment>
<dbReference type="InterPro" id="IPR002288">
    <property type="entry name" value="DNA_gyrase_B_C"/>
</dbReference>
<keyword evidence="8" id="KW-0238">DNA-binding</keyword>
<comment type="catalytic activity">
    <reaction evidence="1">
        <text>ATP-dependent breakage, passage and rejoining of double-stranded DNA.</text>
        <dbReference type="EC" id="5.6.2.2"/>
    </reaction>
</comment>
<evidence type="ECO:0000256" key="6">
    <source>
        <dbReference type="ARBA" id="ARBA00022840"/>
    </source>
</evidence>
<name>A0AAU7QSB3_9FLAO</name>
<dbReference type="PANTHER" id="PTHR45866:SF1">
    <property type="entry name" value="DNA GYRASE SUBUNIT B, MITOCHONDRIAL"/>
    <property type="match status" value="1"/>
</dbReference>
<dbReference type="GO" id="GO:0003918">
    <property type="term" value="F:DNA topoisomerase type II (double strand cut, ATP-hydrolyzing) activity"/>
    <property type="evidence" value="ECO:0007669"/>
    <property type="project" value="UniProtKB-EC"/>
</dbReference>
<evidence type="ECO:0000256" key="3">
    <source>
        <dbReference type="ARBA" id="ARBA00010708"/>
    </source>
</evidence>
<dbReference type="InterPro" id="IPR013760">
    <property type="entry name" value="Topo_IIA-like_dom_sf"/>
</dbReference>
<dbReference type="PROSITE" id="PS00177">
    <property type="entry name" value="TOPOISOMERASE_II"/>
    <property type="match status" value="1"/>
</dbReference>
<dbReference type="InterPro" id="IPR003594">
    <property type="entry name" value="HATPase_dom"/>
</dbReference>
<evidence type="ECO:0000256" key="7">
    <source>
        <dbReference type="ARBA" id="ARBA00023029"/>
    </source>
</evidence>
<evidence type="ECO:0000259" key="10">
    <source>
        <dbReference type="PROSITE" id="PS50880"/>
    </source>
</evidence>
<keyword evidence="7" id="KW-0799">Topoisomerase</keyword>
<dbReference type="PROSITE" id="PS50880">
    <property type="entry name" value="TOPRIM"/>
    <property type="match status" value="1"/>
</dbReference>
<dbReference type="EC" id="5.6.2.2" evidence="4"/>
<dbReference type="SUPFAM" id="SSF54211">
    <property type="entry name" value="Ribosomal protein S5 domain 2-like"/>
    <property type="match status" value="1"/>
</dbReference>
<proteinExistence type="inferred from homology"/>
<dbReference type="InterPro" id="IPR006171">
    <property type="entry name" value="TOPRIM_dom"/>
</dbReference>
<dbReference type="GO" id="GO:0005524">
    <property type="term" value="F:ATP binding"/>
    <property type="evidence" value="ECO:0007669"/>
    <property type="project" value="UniProtKB-KW"/>
</dbReference>
<dbReference type="SMART" id="SM00433">
    <property type="entry name" value="TOP2c"/>
    <property type="match status" value="1"/>
</dbReference>
<dbReference type="SMART" id="SM00387">
    <property type="entry name" value="HATPase_c"/>
    <property type="match status" value="1"/>
</dbReference>
<dbReference type="Gene3D" id="3.30.565.10">
    <property type="entry name" value="Histidine kinase-like ATPase, C-terminal domain"/>
    <property type="match status" value="1"/>
</dbReference>
<dbReference type="InterPro" id="IPR036890">
    <property type="entry name" value="HATPase_C_sf"/>
</dbReference>
<evidence type="ECO:0000256" key="2">
    <source>
        <dbReference type="ARBA" id="ARBA00001946"/>
    </source>
</evidence>
<dbReference type="InterPro" id="IPR013506">
    <property type="entry name" value="Topo_IIA_bsu_dom2"/>
</dbReference>
<dbReference type="InterPro" id="IPR018522">
    <property type="entry name" value="TopoIIA_CS"/>
</dbReference>
<dbReference type="EMBL" id="CP157897">
    <property type="protein sequence ID" value="XBT18856.1"/>
    <property type="molecule type" value="Genomic_DNA"/>
</dbReference>
<keyword evidence="6" id="KW-0067">ATP-binding</keyword>
<keyword evidence="9" id="KW-0413">Isomerase</keyword>
<keyword evidence="5" id="KW-0547">Nucleotide-binding</keyword>
<dbReference type="GO" id="GO:0003677">
    <property type="term" value="F:DNA binding"/>
    <property type="evidence" value="ECO:0007669"/>
    <property type="project" value="UniProtKB-KW"/>
</dbReference>
<evidence type="ECO:0000256" key="8">
    <source>
        <dbReference type="ARBA" id="ARBA00023125"/>
    </source>
</evidence>
<gene>
    <name evidence="11" type="ORF">ABPD24_00015</name>
</gene>
<organism evidence="11">
    <name type="scientific">Candidatus Shikimatogenerans sp. AspAUS03</name>
    <dbReference type="NCBI Taxonomy" id="3158563"/>
    <lineage>
        <taxon>Bacteria</taxon>
        <taxon>Pseudomonadati</taxon>
        <taxon>Bacteroidota</taxon>
        <taxon>Flavobacteriia</taxon>
        <taxon>Flavobacteriales</taxon>
        <taxon>Candidatus Shikimatogenerans</taxon>
    </lineage>
</organism>
<comment type="similarity">
    <text evidence="3">Belongs to the type II topoisomerase GyrB family.</text>
</comment>
<dbReference type="SUPFAM" id="SSF55874">
    <property type="entry name" value="ATPase domain of HSP90 chaperone/DNA topoisomerase II/histidine kinase"/>
    <property type="match status" value="1"/>
</dbReference>
<dbReference type="InterPro" id="IPR013759">
    <property type="entry name" value="Topo_IIA_B_C"/>
</dbReference>
<dbReference type="InterPro" id="IPR001241">
    <property type="entry name" value="Topo_IIA"/>
</dbReference>
<feature type="domain" description="Toprim" evidence="10">
    <location>
        <begin position="418"/>
        <end position="533"/>
    </location>
</feature>
<dbReference type="GO" id="GO:0006265">
    <property type="term" value="P:DNA topological change"/>
    <property type="evidence" value="ECO:0007669"/>
    <property type="project" value="InterPro"/>
</dbReference>
<evidence type="ECO:0000313" key="11">
    <source>
        <dbReference type="EMBL" id="XBT18856.1"/>
    </source>
</evidence>
<dbReference type="PRINTS" id="PR00418">
    <property type="entry name" value="TPI2FAMILY"/>
</dbReference>
<dbReference type="SUPFAM" id="SSF56719">
    <property type="entry name" value="Type II DNA topoisomerase"/>
    <property type="match status" value="1"/>
</dbReference>
<dbReference type="AlphaFoldDB" id="A0AAU7QSB3"/>
<dbReference type="PANTHER" id="PTHR45866">
    <property type="entry name" value="DNA GYRASE/TOPOISOMERASE SUBUNIT B"/>
    <property type="match status" value="1"/>
</dbReference>
<dbReference type="Pfam" id="PF00204">
    <property type="entry name" value="DNA_gyraseB"/>
    <property type="match status" value="1"/>
</dbReference>
<evidence type="ECO:0000256" key="5">
    <source>
        <dbReference type="ARBA" id="ARBA00022741"/>
    </source>
</evidence>
<evidence type="ECO:0000256" key="1">
    <source>
        <dbReference type="ARBA" id="ARBA00000185"/>
    </source>
</evidence>
<dbReference type="Pfam" id="PF00986">
    <property type="entry name" value="DNA_gyraseB_C"/>
    <property type="match status" value="1"/>
</dbReference>
<dbReference type="Pfam" id="PF02518">
    <property type="entry name" value="HATPase_c"/>
    <property type="match status" value="1"/>
</dbReference>